<evidence type="ECO:0000313" key="1">
    <source>
        <dbReference type="EMBL" id="SFW91468.1"/>
    </source>
</evidence>
<proteinExistence type="predicted"/>
<sequence length="126" mass="14629">KYFFKYTLYLRHLIFNETLGIGIEQSRNLLDQDDLEIIFENLSSKLSIFSAREVNDELIFIVSIAGKINLEIHTFSDEIVPQKLAVALILILSESPNLIIDDSEFIEKSSVVLIYLYSDELKKRTW</sequence>
<organism evidence="1 2">
    <name type="scientific">Chitinophaga sancti</name>
    <dbReference type="NCBI Taxonomy" id="1004"/>
    <lineage>
        <taxon>Bacteria</taxon>
        <taxon>Pseudomonadati</taxon>
        <taxon>Bacteroidota</taxon>
        <taxon>Chitinophagia</taxon>
        <taxon>Chitinophagales</taxon>
        <taxon>Chitinophagaceae</taxon>
        <taxon>Chitinophaga</taxon>
    </lineage>
</organism>
<gene>
    <name evidence="1" type="ORF">SAMN05661012_06785</name>
</gene>
<accession>A0A1K1T4K7</accession>
<feature type="non-terminal residue" evidence="1">
    <location>
        <position position="1"/>
    </location>
</feature>
<dbReference type="STRING" id="1004.SAMN05661012_06785"/>
<dbReference type="EMBL" id="FPIZ01000077">
    <property type="protein sequence ID" value="SFW91468.1"/>
    <property type="molecule type" value="Genomic_DNA"/>
</dbReference>
<dbReference type="RefSeq" id="WP_218164140.1">
    <property type="nucleotide sequence ID" value="NZ_FPIZ01000077.1"/>
</dbReference>
<name>A0A1K1T4K7_9BACT</name>
<dbReference type="AlphaFoldDB" id="A0A1K1T4K7"/>
<dbReference type="Proteomes" id="UP000183788">
    <property type="component" value="Unassembled WGS sequence"/>
</dbReference>
<reference evidence="1 2" key="1">
    <citation type="submission" date="2016-11" db="EMBL/GenBank/DDBJ databases">
        <authorList>
            <person name="Jaros S."/>
            <person name="Januszkiewicz K."/>
            <person name="Wedrychowicz H."/>
        </authorList>
    </citation>
    <scope>NUCLEOTIDE SEQUENCE [LARGE SCALE GENOMIC DNA]</scope>
    <source>
        <strain evidence="1 2">DSM 784</strain>
    </source>
</reference>
<evidence type="ECO:0000313" key="2">
    <source>
        <dbReference type="Proteomes" id="UP000183788"/>
    </source>
</evidence>
<protein>
    <submittedName>
        <fullName evidence="1">Uncharacterized protein</fullName>
    </submittedName>
</protein>